<keyword evidence="6 8" id="KW-1133">Transmembrane helix</keyword>
<dbReference type="EMBL" id="UHED01000001">
    <property type="protein sequence ID" value="SUM82283.1"/>
    <property type="molecule type" value="Genomic_DNA"/>
</dbReference>
<dbReference type="Pfam" id="PF13303">
    <property type="entry name" value="PTS_EIIC_2"/>
    <property type="match status" value="1"/>
</dbReference>
<evidence type="ECO:0000256" key="3">
    <source>
        <dbReference type="ARBA" id="ARBA00022475"/>
    </source>
</evidence>
<dbReference type="PANTHER" id="PTHR40063:SF1">
    <property type="entry name" value="MEMBRANE PROTEIN"/>
    <property type="match status" value="1"/>
</dbReference>
<feature type="transmembrane region" description="Helical" evidence="8">
    <location>
        <begin position="296"/>
        <end position="324"/>
    </location>
</feature>
<evidence type="ECO:0000256" key="4">
    <source>
        <dbReference type="ARBA" id="ARBA00022597"/>
    </source>
</evidence>
<feature type="transmembrane region" description="Helical" evidence="8">
    <location>
        <begin position="254"/>
        <end position="276"/>
    </location>
</feature>
<dbReference type="GO" id="GO:0005886">
    <property type="term" value="C:plasma membrane"/>
    <property type="evidence" value="ECO:0007669"/>
    <property type="project" value="UniProtKB-SubCell"/>
</dbReference>
<organism evidence="10 11">
    <name type="scientific">Staphylococcus saprophyticus</name>
    <dbReference type="NCBI Taxonomy" id="29385"/>
    <lineage>
        <taxon>Bacteria</taxon>
        <taxon>Bacillati</taxon>
        <taxon>Bacillota</taxon>
        <taxon>Bacilli</taxon>
        <taxon>Bacillales</taxon>
        <taxon>Staphylococcaceae</taxon>
        <taxon>Staphylococcus</taxon>
    </lineage>
</organism>
<evidence type="ECO:0000256" key="5">
    <source>
        <dbReference type="ARBA" id="ARBA00022692"/>
    </source>
</evidence>
<feature type="transmembrane region" description="Helical" evidence="8">
    <location>
        <begin position="206"/>
        <end position="224"/>
    </location>
</feature>
<evidence type="ECO:0000256" key="8">
    <source>
        <dbReference type="SAM" id="Phobius"/>
    </source>
</evidence>
<feature type="transmembrane region" description="Helical" evidence="8">
    <location>
        <begin position="172"/>
        <end position="200"/>
    </location>
</feature>
<proteinExistence type="predicted"/>
<evidence type="ECO:0000259" key="9">
    <source>
        <dbReference type="Pfam" id="PF13303"/>
    </source>
</evidence>
<feature type="domain" description="Phosphotransferase system EIIC" evidence="9">
    <location>
        <begin position="29"/>
        <end position="333"/>
    </location>
</feature>
<dbReference type="GO" id="GO:0009401">
    <property type="term" value="P:phosphoenolpyruvate-dependent sugar phosphotransferase system"/>
    <property type="evidence" value="ECO:0007669"/>
    <property type="project" value="InterPro"/>
</dbReference>
<dbReference type="GO" id="GO:0008982">
    <property type="term" value="F:protein-N(PI)-phosphohistidine-sugar phosphotransferase activity"/>
    <property type="evidence" value="ECO:0007669"/>
    <property type="project" value="InterPro"/>
</dbReference>
<evidence type="ECO:0000313" key="10">
    <source>
        <dbReference type="EMBL" id="SUM82283.1"/>
    </source>
</evidence>
<evidence type="ECO:0000313" key="11">
    <source>
        <dbReference type="Proteomes" id="UP000254707"/>
    </source>
</evidence>
<dbReference type="AlphaFoldDB" id="A0A380HIZ7"/>
<dbReference type="PANTHER" id="PTHR40063">
    <property type="entry name" value="MEMBRANE PROTEIN-RELATED"/>
    <property type="match status" value="1"/>
</dbReference>
<name>A0A380HIZ7_STASA</name>
<keyword evidence="3" id="KW-1003">Cell membrane</keyword>
<sequence length="382" mass="40113">MNLLIGIIFLGIVLCLFTLFTSKAPNGSKAMGALANAAIASFLVEAFHKYVGGDLIGLPFLGQLGEAAGGLGGVAAAGLVALAMGVSPVYAFVIAVSCGNMDLLPGFVAAYIASFGMKWMEEKLPDGLDLIAAIIVIAPITRLIATGMTPVVDASLMQIGNIIKESTTSSPILMGVVLGSIITVVATAPLSSMALTALFGLTGTPMAIGALAVFGSSFMNFVLFKRMKFGDRKTTISVAIEPLSQADIVTANPVPVYITNFVGGAISGVIIASFGLVNEATGTATPIAGLMLMFGFNNALTVITVALMCALSSAICGYLGSLVFKNYPIITKYELQNGTMPKKLKQYYKLKKTMCRKLSIIKQGLKSRNYYRKMRRRPMGLS</sequence>
<dbReference type="InterPro" id="IPR003352">
    <property type="entry name" value="PTS_EIIC"/>
</dbReference>
<keyword evidence="7 8" id="KW-0472">Membrane</keyword>
<dbReference type="Proteomes" id="UP000254707">
    <property type="component" value="Unassembled WGS sequence"/>
</dbReference>
<accession>A0A380HIZ7</accession>
<evidence type="ECO:0000256" key="7">
    <source>
        <dbReference type="ARBA" id="ARBA00023136"/>
    </source>
</evidence>
<keyword evidence="2" id="KW-0813">Transport</keyword>
<reference evidence="10 11" key="1">
    <citation type="submission" date="2018-06" db="EMBL/GenBank/DDBJ databases">
        <authorList>
            <consortium name="Pathogen Informatics"/>
            <person name="Doyle S."/>
        </authorList>
    </citation>
    <scope>NUCLEOTIDE SEQUENCE [LARGE SCALE GENOMIC DNA]</scope>
    <source>
        <strain evidence="10 11">NCTC7688</strain>
    </source>
</reference>
<evidence type="ECO:0000256" key="6">
    <source>
        <dbReference type="ARBA" id="ARBA00022989"/>
    </source>
</evidence>
<evidence type="ECO:0000256" key="2">
    <source>
        <dbReference type="ARBA" id="ARBA00022448"/>
    </source>
</evidence>
<protein>
    <submittedName>
        <fullName evidence="10">Regulatory protein</fullName>
    </submittedName>
</protein>
<keyword evidence="4" id="KW-0762">Sugar transport</keyword>
<comment type="subcellular location">
    <subcellularLocation>
        <location evidence="1">Cell membrane</location>
        <topology evidence="1">Multi-pass membrane protein</topology>
    </subcellularLocation>
</comment>
<keyword evidence="5 8" id="KW-0812">Transmembrane</keyword>
<evidence type="ECO:0000256" key="1">
    <source>
        <dbReference type="ARBA" id="ARBA00004651"/>
    </source>
</evidence>
<feature type="transmembrane region" description="Helical" evidence="8">
    <location>
        <begin position="130"/>
        <end position="152"/>
    </location>
</feature>
<gene>
    <name evidence="10" type="ORF">NCTC7688_00781</name>
</gene>